<proteinExistence type="predicted"/>
<accession>A0ACB9BIC4</accession>
<sequence length="83" mass="9693">MRANFTLAPLQTQKANLVVEMQQSRPRRQWRRRWRRNDDDDVQRHGGEDEGELRGGEEIGGSIRRFQEVDDGDDNGEIDVRGD</sequence>
<reference evidence="1 2" key="2">
    <citation type="journal article" date="2022" name="Mol. Ecol. Resour.">
        <title>The genomes of chicory, endive, great burdock and yacon provide insights into Asteraceae paleo-polyploidization history and plant inulin production.</title>
        <authorList>
            <person name="Fan W."/>
            <person name="Wang S."/>
            <person name="Wang H."/>
            <person name="Wang A."/>
            <person name="Jiang F."/>
            <person name="Liu H."/>
            <person name="Zhao H."/>
            <person name="Xu D."/>
            <person name="Zhang Y."/>
        </authorList>
    </citation>
    <scope>NUCLEOTIDE SEQUENCE [LARGE SCALE GENOMIC DNA]</scope>
    <source>
        <strain evidence="2">cv. Punajuju</strain>
        <tissue evidence="1">Leaves</tissue>
    </source>
</reference>
<evidence type="ECO:0000313" key="2">
    <source>
        <dbReference type="Proteomes" id="UP001055811"/>
    </source>
</evidence>
<organism evidence="1 2">
    <name type="scientific">Cichorium intybus</name>
    <name type="common">Chicory</name>
    <dbReference type="NCBI Taxonomy" id="13427"/>
    <lineage>
        <taxon>Eukaryota</taxon>
        <taxon>Viridiplantae</taxon>
        <taxon>Streptophyta</taxon>
        <taxon>Embryophyta</taxon>
        <taxon>Tracheophyta</taxon>
        <taxon>Spermatophyta</taxon>
        <taxon>Magnoliopsida</taxon>
        <taxon>eudicotyledons</taxon>
        <taxon>Gunneridae</taxon>
        <taxon>Pentapetalae</taxon>
        <taxon>asterids</taxon>
        <taxon>campanulids</taxon>
        <taxon>Asterales</taxon>
        <taxon>Asteraceae</taxon>
        <taxon>Cichorioideae</taxon>
        <taxon>Cichorieae</taxon>
        <taxon>Cichoriinae</taxon>
        <taxon>Cichorium</taxon>
    </lineage>
</organism>
<dbReference type="EMBL" id="CM042014">
    <property type="protein sequence ID" value="KAI3721749.1"/>
    <property type="molecule type" value="Genomic_DNA"/>
</dbReference>
<comment type="caution">
    <text evidence="1">The sequence shown here is derived from an EMBL/GenBank/DDBJ whole genome shotgun (WGS) entry which is preliminary data.</text>
</comment>
<name>A0ACB9BIC4_CICIN</name>
<evidence type="ECO:0000313" key="1">
    <source>
        <dbReference type="EMBL" id="KAI3721749.1"/>
    </source>
</evidence>
<keyword evidence="2" id="KW-1185">Reference proteome</keyword>
<dbReference type="Proteomes" id="UP001055811">
    <property type="component" value="Linkage Group LG06"/>
</dbReference>
<protein>
    <submittedName>
        <fullName evidence="1">Uncharacterized protein</fullName>
    </submittedName>
</protein>
<reference evidence="2" key="1">
    <citation type="journal article" date="2022" name="Mol. Ecol. Resour.">
        <title>The genomes of chicory, endive, great burdock and yacon provide insights into Asteraceae palaeo-polyploidization history and plant inulin production.</title>
        <authorList>
            <person name="Fan W."/>
            <person name="Wang S."/>
            <person name="Wang H."/>
            <person name="Wang A."/>
            <person name="Jiang F."/>
            <person name="Liu H."/>
            <person name="Zhao H."/>
            <person name="Xu D."/>
            <person name="Zhang Y."/>
        </authorList>
    </citation>
    <scope>NUCLEOTIDE SEQUENCE [LARGE SCALE GENOMIC DNA]</scope>
    <source>
        <strain evidence="2">cv. Punajuju</strain>
    </source>
</reference>
<gene>
    <name evidence="1" type="ORF">L2E82_32767</name>
</gene>